<proteinExistence type="predicted"/>
<dbReference type="InParanoid" id="E2BVI9"/>
<protein>
    <submittedName>
        <fullName evidence="1">Uncharacterized protein</fullName>
    </submittedName>
</protein>
<organism evidence="2">
    <name type="scientific">Harpegnathos saltator</name>
    <name type="common">Jerdon's jumping ant</name>
    <dbReference type="NCBI Taxonomy" id="610380"/>
    <lineage>
        <taxon>Eukaryota</taxon>
        <taxon>Metazoa</taxon>
        <taxon>Ecdysozoa</taxon>
        <taxon>Arthropoda</taxon>
        <taxon>Hexapoda</taxon>
        <taxon>Insecta</taxon>
        <taxon>Pterygota</taxon>
        <taxon>Neoptera</taxon>
        <taxon>Endopterygota</taxon>
        <taxon>Hymenoptera</taxon>
        <taxon>Apocrita</taxon>
        <taxon>Aculeata</taxon>
        <taxon>Formicoidea</taxon>
        <taxon>Formicidae</taxon>
        <taxon>Ponerinae</taxon>
        <taxon>Ponerini</taxon>
        <taxon>Harpegnathos</taxon>
    </lineage>
</organism>
<reference evidence="1 2" key="1">
    <citation type="journal article" date="2010" name="Science">
        <title>Genomic comparison of the ants Camponotus floridanus and Harpegnathos saltator.</title>
        <authorList>
            <person name="Bonasio R."/>
            <person name="Zhang G."/>
            <person name="Ye C."/>
            <person name="Mutti N.S."/>
            <person name="Fang X."/>
            <person name="Qin N."/>
            <person name="Donahue G."/>
            <person name="Yang P."/>
            <person name="Li Q."/>
            <person name="Li C."/>
            <person name="Zhang P."/>
            <person name="Huang Z."/>
            <person name="Berger S.L."/>
            <person name="Reinberg D."/>
            <person name="Wang J."/>
            <person name="Liebig J."/>
        </authorList>
    </citation>
    <scope>NUCLEOTIDE SEQUENCE [LARGE SCALE GENOMIC DNA]</scope>
    <source>
        <strain evidence="1 2">R22 G/1</strain>
    </source>
</reference>
<dbReference type="EMBL" id="GL450875">
    <property type="protein sequence ID" value="EFN80259.1"/>
    <property type="molecule type" value="Genomic_DNA"/>
</dbReference>
<dbReference type="AlphaFoldDB" id="E2BVI9"/>
<gene>
    <name evidence="1" type="ORF">EAI_10771</name>
</gene>
<accession>E2BVI9</accession>
<dbReference type="Proteomes" id="UP000008237">
    <property type="component" value="Unassembled WGS sequence"/>
</dbReference>
<evidence type="ECO:0000313" key="1">
    <source>
        <dbReference type="EMBL" id="EFN80259.1"/>
    </source>
</evidence>
<keyword evidence="2" id="KW-1185">Reference proteome</keyword>
<name>E2BVI9_HARSA</name>
<sequence>MPWATSTYMMKLQLFVIETDYCWRKALLSYITRYPIIARRQGSDRMSWPRSYFQADYDLRTA</sequence>
<evidence type="ECO:0000313" key="2">
    <source>
        <dbReference type="Proteomes" id="UP000008237"/>
    </source>
</evidence>